<sequence>MKINNKLVGERIQNIRLSHGDSMEKFGEKFNTSKGTVNNWEKGRNLPNKENLLKIASIGKMSVEELLYGDYNTYLHLKIMDLAPECIKNYDEYNSLHDDITNKALQIAQNTISKIDYQISDETIKKFIDLAIEQSRDLQGNLLKNNLSNFDYSLFGGTRNREYFYFGYRLTYKEKYLYTALLAILNESTKTIYIDDINTARFFNFFGNDIPNSSLKKIDYIAPSEIVSFSTYVRQRSKVIPKILEHILKSSFLLENIDVSGYTVNILEDQLTKHRTIKISKN</sequence>
<dbReference type="RefSeq" id="WP_000700645.1">
    <property type="nucleotide sequence ID" value="NC_003028.3"/>
</dbReference>
<keyword evidence="3" id="KW-1185">Reference proteome</keyword>
<dbReference type="Pfam" id="PF01381">
    <property type="entry name" value="HTH_3"/>
    <property type="match status" value="1"/>
</dbReference>
<dbReference type="KEGG" id="spn:SP_1130"/>
<name>A0A0H2UQ72_STRPN</name>
<organism evidence="2 3">
    <name type="scientific">Streptococcus pneumoniae serotype 4 (strain ATCC BAA-334 / TIGR4)</name>
    <dbReference type="NCBI Taxonomy" id="170187"/>
    <lineage>
        <taxon>Bacteria</taxon>
        <taxon>Bacillati</taxon>
        <taxon>Bacillota</taxon>
        <taxon>Bacilli</taxon>
        <taxon>Lactobacillales</taxon>
        <taxon>Streptococcaceae</taxon>
        <taxon>Streptococcus</taxon>
    </lineage>
</organism>
<feature type="domain" description="HTH cro/C1-type" evidence="1">
    <location>
        <begin position="12"/>
        <end position="66"/>
    </location>
</feature>
<dbReference type="EMBL" id="AE005672">
    <property type="protein sequence ID" value="AAK75240.1"/>
    <property type="molecule type" value="Genomic_DNA"/>
</dbReference>
<dbReference type="Gene3D" id="1.10.260.40">
    <property type="entry name" value="lambda repressor-like DNA-binding domains"/>
    <property type="match status" value="1"/>
</dbReference>
<evidence type="ECO:0000313" key="2">
    <source>
        <dbReference type="EMBL" id="AAK75240.1"/>
    </source>
</evidence>
<dbReference type="SMR" id="A0A0H2UQ72"/>
<dbReference type="GO" id="GO:0003677">
    <property type="term" value="F:DNA binding"/>
    <property type="evidence" value="ECO:0007669"/>
    <property type="project" value="InterPro"/>
</dbReference>
<dbReference type="AlphaFoldDB" id="A0A0H2UQ72"/>
<reference evidence="2 3" key="1">
    <citation type="journal article" date="2001" name="Science">
        <title>Complete genome sequence of a virulent isolate of Streptococcus pneumoniae.</title>
        <authorList>
            <person name="Tettelin H."/>
            <person name="Nelson K.E."/>
            <person name="Paulsen I.T."/>
            <person name="Eisen J.A."/>
            <person name="Read T.D."/>
            <person name="Peterson S."/>
            <person name="Heidelberg J."/>
            <person name="DeBoy R.T."/>
            <person name="Haft D.H."/>
            <person name="Dodson R.J."/>
            <person name="Durkin A.S."/>
            <person name="Gwinn M."/>
            <person name="Kolonay J.F."/>
            <person name="Nelson W.C."/>
            <person name="Peterson J.D."/>
            <person name="Umayam L.A."/>
            <person name="White O."/>
            <person name="Salzberg S.L."/>
            <person name="Lewis M.R."/>
            <person name="Radune D."/>
            <person name="Holtzapple E."/>
            <person name="Khouri H."/>
            <person name="Wolf A.M."/>
            <person name="Utterback T.R."/>
            <person name="Hansen C.L."/>
            <person name="McDonald L.A."/>
            <person name="Feldblyum T.V."/>
            <person name="Angiuoli S."/>
            <person name="Dickinson T."/>
            <person name="Hickey E.K."/>
            <person name="Holt I.E."/>
            <person name="Loftus B.J."/>
            <person name="Yang F."/>
            <person name="Smith H.O."/>
            <person name="Venter J.C."/>
            <person name="Dougherty B.A."/>
            <person name="Morrison D.A."/>
            <person name="Hollingshead S.K."/>
            <person name="Fraser C.M."/>
        </authorList>
    </citation>
    <scope>NUCLEOTIDE SEQUENCE [LARGE SCALE GENOMIC DNA]</scope>
    <source>
        <strain evidence="3">ATCC BAA-334 / TIGR4</strain>
    </source>
</reference>
<protein>
    <submittedName>
        <fullName evidence="2">Transcriptional regulator</fullName>
    </submittedName>
</protein>
<gene>
    <name evidence="2" type="ordered locus">SP_1130</name>
</gene>
<evidence type="ECO:0000313" key="3">
    <source>
        <dbReference type="Proteomes" id="UP000000585"/>
    </source>
</evidence>
<dbReference type="PROSITE" id="PS50943">
    <property type="entry name" value="HTH_CROC1"/>
    <property type="match status" value="1"/>
</dbReference>
<dbReference type="EnsemblBacteria" id="AAK75240">
    <property type="protein sequence ID" value="AAK75240"/>
    <property type="gene ID" value="SP_1130"/>
</dbReference>
<dbReference type="BioCyc" id="SPNE170187:G1FZB-1154-MONOMER"/>
<dbReference type="CDD" id="cd00093">
    <property type="entry name" value="HTH_XRE"/>
    <property type="match status" value="1"/>
</dbReference>
<evidence type="ECO:0000259" key="1">
    <source>
        <dbReference type="PROSITE" id="PS50943"/>
    </source>
</evidence>
<dbReference type="SMART" id="SM00530">
    <property type="entry name" value="HTH_XRE"/>
    <property type="match status" value="1"/>
</dbReference>
<dbReference type="PaxDb" id="170187-SP_1130"/>
<dbReference type="InterPro" id="IPR001387">
    <property type="entry name" value="Cro/C1-type_HTH"/>
</dbReference>
<dbReference type="SUPFAM" id="SSF47413">
    <property type="entry name" value="lambda repressor-like DNA-binding domains"/>
    <property type="match status" value="1"/>
</dbReference>
<dbReference type="eggNOG" id="COG1396">
    <property type="taxonomic scope" value="Bacteria"/>
</dbReference>
<accession>A0A0H2UQ72</accession>
<dbReference type="InterPro" id="IPR010982">
    <property type="entry name" value="Lambda_DNA-bd_dom_sf"/>
</dbReference>
<proteinExistence type="predicted"/>
<dbReference type="Proteomes" id="UP000000585">
    <property type="component" value="Chromosome"/>
</dbReference>